<reference evidence="3" key="1">
    <citation type="journal article" date="2020" name="Ecol. Evol.">
        <title>Genome structure and content of the rice root-knot nematode (Meloidogyne graminicola).</title>
        <authorList>
            <person name="Phan N.T."/>
            <person name="Danchin E.G.J."/>
            <person name="Klopp C."/>
            <person name="Perfus-Barbeoch L."/>
            <person name="Kozlowski D.K."/>
            <person name="Koutsovoulos G.D."/>
            <person name="Lopez-Roques C."/>
            <person name="Bouchez O."/>
            <person name="Zahm M."/>
            <person name="Besnard G."/>
            <person name="Bellafiore S."/>
        </authorList>
    </citation>
    <scope>NUCLEOTIDE SEQUENCE</scope>
    <source>
        <strain evidence="3">VN-18</strain>
    </source>
</reference>
<name>A0A8S9ZN60_9BILA</name>
<keyword evidence="4" id="KW-1185">Reference proteome</keyword>
<dbReference type="EMBL" id="JABEBT010000049">
    <property type="protein sequence ID" value="KAF7634937.1"/>
    <property type="molecule type" value="Genomic_DNA"/>
</dbReference>
<organism evidence="3 4">
    <name type="scientific">Meloidogyne graminicola</name>
    <dbReference type="NCBI Taxonomy" id="189291"/>
    <lineage>
        <taxon>Eukaryota</taxon>
        <taxon>Metazoa</taxon>
        <taxon>Ecdysozoa</taxon>
        <taxon>Nematoda</taxon>
        <taxon>Chromadorea</taxon>
        <taxon>Rhabditida</taxon>
        <taxon>Tylenchina</taxon>
        <taxon>Tylenchomorpha</taxon>
        <taxon>Tylenchoidea</taxon>
        <taxon>Meloidogynidae</taxon>
        <taxon>Meloidogyninae</taxon>
        <taxon>Meloidogyne</taxon>
    </lineage>
</organism>
<feature type="region of interest" description="Disordered" evidence="1">
    <location>
        <begin position="1"/>
        <end position="36"/>
    </location>
</feature>
<dbReference type="InterPro" id="IPR001194">
    <property type="entry name" value="cDENN_dom"/>
</dbReference>
<proteinExistence type="predicted"/>
<dbReference type="PANTHER" id="PTHR15288">
    <property type="entry name" value="DENN DOMAIN-CONTAINING PROTEIN 2"/>
    <property type="match status" value="1"/>
</dbReference>
<evidence type="ECO:0000256" key="1">
    <source>
        <dbReference type="SAM" id="MobiDB-lite"/>
    </source>
</evidence>
<dbReference type="InterPro" id="IPR051942">
    <property type="entry name" value="DENN_domain_containing_2"/>
</dbReference>
<feature type="compositionally biased region" description="Polar residues" evidence="1">
    <location>
        <begin position="16"/>
        <end position="36"/>
    </location>
</feature>
<comment type="caution">
    <text evidence="3">The sequence shown here is derived from an EMBL/GenBank/DDBJ whole genome shotgun (WGS) entry which is preliminary data.</text>
</comment>
<dbReference type="AlphaFoldDB" id="A0A8S9ZN60"/>
<dbReference type="InterPro" id="IPR043153">
    <property type="entry name" value="DENN_C"/>
</dbReference>
<gene>
    <name evidence="3" type="ORF">Mgra_00005682</name>
</gene>
<dbReference type="Gene3D" id="3.40.50.11500">
    <property type="match status" value="1"/>
</dbReference>
<feature type="domain" description="UDENN" evidence="2">
    <location>
        <begin position="115"/>
        <end position="552"/>
    </location>
</feature>
<protein>
    <submittedName>
        <fullName evidence="3">UDENN domain-containing protein</fullName>
    </submittedName>
</protein>
<accession>A0A8S9ZN60</accession>
<dbReference type="OrthoDB" id="10266080at2759"/>
<dbReference type="PROSITE" id="PS50211">
    <property type="entry name" value="DENN"/>
    <property type="match status" value="1"/>
</dbReference>
<dbReference type="Pfam" id="PF02141">
    <property type="entry name" value="DENN"/>
    <property type="match status" value="1"/>
</dbReference>
<evidence type="ECO:0000313" key="3">
    <source>
        <dbReference type="EMBL" id="KAF7634937.1"/>
    </source>
</evidence>
<sequence>MRAMTDFILQREKPSKSSTNLYTKSSLPNPTGSNKQQIKLCKQKEKKSMQKASLLSKQMQQIHPSPLVRRARVIRRRTTTVYCDTLKKLKDDDAVLINQILVIRLRPRGEATDFECSCVNNSNIDSIPSVDFAYPPVGSNASNFPPQLFYPDFMKCTVQRREEQETYQVVLTNDKAERTFAFCFKFSTSPYYSSLISTDSDTNTRDNRIHSGLSVLVLISSYPNERYFSGLASDLIFAFRRDNTELLSMCKDLLQLRLTTSEFYDLKTKYIVRDQHSRLNNLNQQWTRSNLNIILKKIGIENALFIFLSMLAERRIIITGSNVTDVSRTVHALVRLLAPLEWPHGLIPILPDSQIDYCQNPTPFIYGILRYNLSRISELIVPHQNNSIFLDDIALNDGIVLLDVEMGMIIPPISKPKEKQRIGFKVLLEQAELIGFPRSAVCELLGALKSCLLIKDPEKADYKIEKKVMIFYAKLFGHFRSFGQDILTARNRKIFARAHPCAETRLFLNWFIENGILQYFISTQETENDGYYGLKFRFQKILKKYAPPARINIEGKKRKIAKSLIWKTFNH</sequence>
<evidence type="ECO:0000313" key="4">
    <source>
        <dbReference type="Proteomes" id="UP000605970"/>
    </source>
</evidence>
<dbReference type="Gene3D" id="3.30.450.200">
    <property type="match status" value="1"/>
</dbReference>
<dbReference type="InterPro" id="IPR037516">
    <property type="entry name" value="Tripartite_DENN"/>
</dbReference>
<dbReference type="SMART" id="SM00799">
    <property type="entry name" value="DENN"/>
    <property type="match status" value="1"/>
</dbReference>
<dbReference type="PANTHER" id="PTHR15288:SF0">
    <property type="entry name" value="UDENN DOMAIN-CONTAINING PROTEIN"/>
    <property type="match status" value="1"/>
</dbReference>
<dbReference type="Proteomes" id="UP000605970">
    <property type="component" value="Unassembled WGS sequence"/>
</dbReference>
<evidence type="ECO:0000259" key="2">
    <source>
        <dbReference type="PROSITE" id="PS50211"/>
    </source>
</evidence>